<dbReference type="OrthoDB" id="8146150at2"/>
<evidence type="ECO:0000313" key="2">
    <source>
        <dbReference type="Proteomes" id="UP000241764"/>
    </source>
</evidence>
<organism evidence="1 2">
    <name type="scientific">Phyllobacterium sophorae</name>
    <dbReference type="NCBI Taxonomy" id="1520277"/>
    <lineage>
        <taxon>Bacteria</taxon>
        <taxon>Pseudomonadati</taxon>
        <taxon>Pseudomonadota</taxon>
        <taxon>Alphaproteobacteria</taxon>
        <taxon>Hyphomicrobiales</taxon>
        <taxon>Phyllobacteriaceae</taxon>
        <taxon>Phyllobacterium</taxon>
    </lineage>
</organism>
<gene>
    <name evidence="1" type="ORF">CU103_27565</name>
</gene>
<protein>
    <recommendedName>
        <fullName evidence="3">DUF4304 domain-containing protein</fullName>
    </recommendedName>
</protein>
<evidence type="ECO:0000313" key="1">
    <source>
        <dbReference type="EMBL" id="PSH57548.1"/>
    </source>
</evidence>
<dbReference type="EMBL" id="PGGM01000018">
    <property type="protein sequence ID" value="PSH57548.1"/>
    <property type="molecule type" value="Genomic_DNA"/>
</dbReference>
<dbReference type="AlphaFoldDB" id="A0A2P7ATJ6"/>
<name>A0A2P7ATJ6_9HYPH</name>
<comment type="caution">
    <text evidence="1">The sequence shown here is derived from an EMBL/GenBank/DDBJ whole genome shotgun (WGS) entry which is preliminary data.</text>
</comment>
<proteinExistence type="predicted"/>
<accession>A0A2P7ATJ6</accession>
<sequence>MTTTTQVKEALMPLVARHSDLVLIGRFLIVKPVHHIMRGVFVDRSSDKRSFEPHIVTYPLVPLRKNDSLGWNPVWLYDQSVGMWDVTKPDTITAMRHHIEAIALPPLRAIKTFDDYIAHERAKSTTFYGHFDDRVFTNIFVAAALGDFSKALQLRPQDDRIERYFAKFAPDFFPALEAGDRQFIAKALHQWEEATVKAHKMEHIWEPTPFPLEL</sequence>
<dbReference type="RefSeq" id="WP_106667228.1">
    <property type="nucleotide sequence ID" value="NZ_PGGM01000018.1"/>
</dbReference>
<dbReference type="Proteomes" id="UP000241764">
    <property type="component" value="Unassembled WGS sequence"/>
</dbReference>
<evidence type="ECO:0008006" key="3">
    <source>
        <dbReference type="Google" id="ProtNLM"/>
    </source>
</evidence>
<keyword evidence="2" id="KW-1185">Reference proteome</keyword>
<reference evidence="2" key="1">
    <citation type="submission" date="2017-11" db="EMBL/GenBank/DDBJ databases">
        <authorList>
            <person name="Kuznetsova I."/>
            <person name="Sazanova A."/>
            <person name="Chirak E."/>
            <person name="Safronova V."/>
            <person name="Willems A."/>
        </authorList>
    </citation>
    <scope>NUCLEOTIDE SEQUENCE [LARGE SCALE GENOMIC DNA]</scope>
    <source>
        <strain evidence="2">CCBAU 03422</strain>
    </source>
</reference>